<evidence type="ECO:0000313" key="5">
    <source>
        <dbReference type="EMBL" id="KAA8534434.1"/>
    </source>
</evidence>
<dbReference type="InterPro" id="IPR007191">
    <property type="entry name" value="Sec8_exocyst_N"/>
</dbReference>
<reference evidence="5 6" key="1">
    <citation type="submission" date="2019-09" db="EMBL/GenBank/DDBJ databases">
        <title>A chromosome-level genome assembly of the Chinese tupelo Nyssa sinensis.</title>
        <authorList>
            <person name="Yang X."/>
            <person name="Kang M."/>
            <person name="Yang Y."/>
            <person name="Xiong H."/>
            <person name="Wang M."/>
            <person name="Zhang Z."/>
            <person name="Wang Z."/>
            <person name="Wu H."/>
            <person name="Ma T."/>
            <person name="Liu J."/>
            <person name="Xi Z."/>
        </authorList>
    </citation>
    <scope>NUCLEOTIDE SEQUENCE [LARGE SCALE GENOMIC DNA]</scope>
    <source>
        <strain evidence="5">J267</strain>
        <tissue evidence="5">Leaf</tissue>
    </source>
</reference>
<evidence type="ECO:0000256" key="1">
    <source>
        <dbReference type="ARBA" id="ARBA00022448"/>
    </source>
</evidence>
<comment type="function">
    <text evidence="3">Component of the exocyst complex involved in the docking of exocytic vesicles with fusion sites on the plasma membrane.</text>
</comment>
<dbReference type="Proteomes" id="UP000325577">
    <property type="component" value="Linkage Group LG18"/>
</dbReference>
<dbReference type="PANTHER" id="PTHR14146">
    <property type="entry name" value="EXOCYST COMPLEX COMPONENT 4"/>
    <property type="match status" value="1"/>
</dbReference>
<dbReference type="AlphaFoldDB" id="A0A5J5AVR6"/>
<keyword evidence="1 3" id="KW-0813">Transport</keyword>
<feature type="domain" description="Exocyst complex component Sec8 N-terminal" evidence="4">
    <location>
        <begin position="16"/>
        <end position="150"/>
    </location>
</feature>
<keyword evidence="6" id="KW-1185">Reference proteome</keyword>
<dbReference type="Pfam" id="PF04048">
    <property type="entry name" value="Sec8_N"/>
    <property type="match status" value="1"/>
</dbReference>
<keyword evidence="2 3" id="KW-0268">Exocytosis</keyword>
<dbReference type="GO" id="GO:0006904">
    <property type="term" value="P:vesicle docking involved in exocytosis"/>
    <property type="evidence" value="ECO:0007669"/>
    <property type="project" value="InterPro"/>
</dbReference>
<dbReference type="OrthoDB" id="272977at2759"/>
<keyword evidence="3" id="KW-0653">Protein transport</keyword>
<dbReference type="GO" id="GO:0015031">
    <property type="term" value="P:protein transport"/>
    <property type="evidence" value="ECO:0007669"/>
    <property type="project" value="UniProtKB-KW"/>
</dbReference>
<name>A0A5J5AVR6_9ASTE</name>
<dbReference type="PANTHER" id="PTHR14146:SF0">
    <property type="entry name" value="EXOCYST COMPLEX COMPONENT 4"/>
    <property type="match status" value="1"/>
</dbReference>
<gene>
    <name evidence="5" type="ORF">F0562_031951</name>
</gene>
<comment type="similarity">
    <text evidence="3">Belongs to the SEC8 family.</text>
</comment>
<evidence type="ECO:0000259" key="4">
    <source>
        <dbReference type="Pfam" id="PF04048"/>
    </source>
</evidence>
<sequence length="1079" mass="120018">MGIFDGLPVSREKSYLREDISRIDENWAAARFDSLPHVVHILTSKDREGEVQFLKEQSDIVEEVVDEVVHAYHSGFNKAIQNYSQILRLFSESTESIAVLKVDLAEAKKLLGARNKQLHQLWYRSVTLRHVISLLDQIEGIAKVPARIEKFIAESQFYAAVQLHAQSTLMLEREGLQTVGALQDVRSELTKLRGTLFYKVLEDLHAHLYNKGEYSLDVSSINGRDDEVPTTTAVAVSMNYAQPLSRRTRLIKGDNQFGASGLGDGSYRPSSVDGGSLFDGHDEDGALELHDEAISDGYTASTRVNGGDNTLKDVKIVSRQIPTWLSYSTPDEFVETMRKSDVPLHVKYLHTMVECLCMLGKVAAAGAIICQRLRPAIHEIITTKIKAYAEHFNCSRTGINRATQGSTTGLRYLKGHLESYQLPKQKRQNGISLAGTLLSVSPVSPVMAPTGTAQAAAKELLDLILDTVVRIFENHVIVGELLESKSSQQIAMNTPKSMAVEPNWNPDSEASNDTGGYSIGFSLTVLQSECQQLICEILRATPEAASADAAVQTARLASKVPSKEKRDGSEDGLTFAFRFSDATISIPNQGVDLIRQGWSRRGPNVVQEGYGSSAVLPEQGIYLAASVYRPVLQFTDKVASMLPQKYSQLGNDGLLAFVENFAKDHFLPTMFVDYRKGVQQAISSPAAFRPRAHAAATYSASIDKGRPVLQGLLAIDFLAKEVLGWAQAMPKFAGDLVKYVQTFLERTYERCRTSYMEAVLEKLSYMLIGRHDVEKLMRLDPASECLPNSLDETDVEINASNTKTVEVEMEMSELLLNLRPIKQENLIRDDNKLILLASLSDSLEYVADSIERLGKTSTRGSNQIEEMRKQKTSHHVRATSAPPKDLASFAEEYRKLAVDCLKVLRVEMQLETIFHMQEMTSREYLEDQDAEEPDDFVISLTAQITRRDEEIAPFVAGVKRNYIFGGICSIATNASIKALADMKSINLFGVQQICRNSIALEQALSAIPSIDSEAVQLRFDHVRTYYELLNMPFEALLAFIMEHEHLFTAAEYTNLLEVQVPGREIPADAQDRVTEILSH</sequence>
<dbReference type="GO" id="GO:0006612">
    <property type="term" value="P:protein targeting to membrane"/>
    <property type="evidence" value="ECO:0007669"/>
    <property type="project" value="UniProtKB-UniRule"/>
</dbReference>
<dbReference type="EMBL" id="CM018041">
    <property type="protein sequence ID" value="KAA8534434.1"/>
    <property type="molecule type" value="Genomic_DNA"/>
</dbReference>
<dbReference type="GO" id="GO:0006893">
    <property type="term" value="P:Golgi to plasma membrane transport"/>
    <property type="evidence" value="ECO:0007669"/>
    <property type="project" value="TreeGrafter"/>
</dbReference>
<dbReference type="InterPro" id="IPR039682">
    <property type="entry name" value="Sec8/EXOC4"/>
</dbReference>
<dbReference type="GO" id="GO:0090522">
    <property type="term" value="P:vesicle tethering involved in exocytosis"/>
    <property type="evidence" value="ECO:0007669"/>
    <property type="project" value="UniProtKB-UniRule"/>
</dbReference>
<evidence type="ECO:0000256" key="3">
    <source>
        <dbReference type="RuleBase" id="RU367079"/>
    </source>
</evidence>
<evidence type="ECO:0000256" key="2">
    <source>
        <dbReference type="ARBA" id="ARBA00022483"/>
    </source>
</evidence>
<dbReference type="GO" id="GO:0000145">
    <property type="term" value="C:exocyst"/>
    <property type="evidence" value="ECO:0007669"/>
    <property type="project" value="UniProtKB-UniRule"/>
</dbReference>
<protein>
    <recommendedName>
        <fullName evidence="3">Exocyst complex component Sec8</fullName>
    </recommendedName>
</protein>
<proteinExistence type="inferred from homology"/>
<accession>A0A5J5AVR6</accession>
<organism evidence="5 6">
    <name type="scientific">Nyssa sinensis</name>
    <dbReference type="NCBI Taxonomy" id="561372"/>
    <lineage>
        <taxon>Eukaryota</taxon>
        <taxon>Viridiplantae</taxon>
        <taxon>Streptophyta</taxon>
        <taxon>Embryophyta</taxon>
        <taxon>Tracheophyta</taxon>
        <taxon>Spermatophyta</taxon>
        <taxon>Magnoliopsida</taxon>
        <taxon>eudicotyledons</taxon>
        <taxon>Gunneridae</taxon>
        <taxon>Pentapetalae</taxon>
        <taxon>asterids</taxon>
        <taxon>Cornales</taxon>
        <taxon>Nyssaceae</taxon>
        <taxon>Nyssa</taxon>
    </lineage>
</organism>
<evidence type="ECO:0000313" key="6">
    <source>
        <dbReference type="Proteomes" id="UP000325577"/>
    </source>
</evidence>